<evidence type="ECO:0000313" key="2">
    <source>
        <dbReference type="Proteomes" id="UP000031668"/>
    </source>
</evidence>
<evidence type="ECO:0000313" key="1">
    <source>
        <dbReference type="EMBL" id="KII68465.1"/>
    </source>
</evidence>
<organism evidence="1 2">
    <name type="scientific">Thelohanellus kitauei</name>
    <name type="common">Myxosporean</name>
    <dbReference type="NCBI Taxonomy" id="669202"/>
    <lineage>
        <taxon>Eukaryota</taxon>
        <taxon>Metazoa</taxon>
        <taxon>Cnidaria</taxon>
        <taxon>Myxozoa</taxon>
        <taxon>Myxosporea</taxon>
        <taxon>Bivalvulida</taxon>
        <taxon>Platysporina</taxon>
        <taxon>Myxobolidae</taxon>
        <taxon>Thelohanellus</taxon>
    </lineage>
</organism>
<dbReference type="EMBL" id="JWZT01002857">
    <property type="protein sequence ID" value="KII68465.1"/>
    <property type="molecule type" value="Genomic_DNA"/>
</dbReference>
<protein>
    <submittedName>
        <fullName evidence="1">Uncharacterized protein</fullName>
    </submittedName>
</protein>
<keyword evidence="2" id="KW-1185">Reference proteome</keyword>
<dbReference type="AlphaFoldDB" id="A0A0C2MWB7"/>
<gene>
    <name evidence="1" type="ORF">RF11_10823</name>
</gene>
<sequence length="113" mass="13768">MRWERIFYIHQTVSHSEIFRDHVTGAHGNTIKGAWITLKYQLPLRNRRTSWKKMETLENLNDHFGEIKWRLNYSKIYREDSLETYKKLFIIFDLFHNIKNDLIKVATSQKIIE</sequence>
<name>A0A0C2MWB7_THEKT</name>
<accession>A0A0C2MWB7</accession>
<dbReference type="Proteomes" id="UP000031668">
    <property type="component" value="Unassembled WGS sequence"/>
</dbReference>
<reference evidence="1 2" key="1">
    <citation type="journal article" date="2014" name="Genome Biol. Evol.">
        <title>The genome of the myxosporean Thelohanellus kitauei shows adaptations to nutrient acquisition within its fish host.</title>
        <authorList>
            <person name="Yang Y."/>
            <person name="Xiong J."/>
            <person name="Zhou Z."/>
            <person name="Huo F."/>
            <person name="Miao W."/>
            <person name="Ran C."/>
            <person name="Liu Y."/>
            <person name="Zhang J."/>
            <person name="Feng J."/>
            <person name="Wang M."/>
            <person name="Wang M."/>
            <person name="Wang L."/>
            <person name="Yao B."/>
        </authorList>
    </citation>
    <scope>NUCLEOTIDE SEQUENCE [LARGE SCALE GENOMIC DNA]</scope>
    <source>
        <strain evidence="1">Wuqing</strain>
    </source>
</reference>
<proteinExistence type="predicted"/>
<comment type="caution">
    <text evidence="1">The sequence shown here is derived from an EMBL/GenBank/DDBJ whole genome shotgun (WGS) entry which is preliminary data.</text>
</comment>